<evidence type="ECO:0000313" key="3">
    <source>
        <dbReference type="Proteomes" id="UP000798808"/>
    </source>
</evidence>
<reference evidence="2 3" key="1">
    <citation type="submission" date="2019-02" db="EMBL/GenBank/DDBJ databases">
        <authorList>
            <person name="Goldberg S.R."/>
            <person name="Haltli B.A."/>
            <person name="Correa H."/>
            <person name="Russell K.G."/>
        </authorList>
    </citation>
    <scope>NUCLEOTIDE SEQUENCE [LARGE SCALE GENOMIC DNA]</scope>
    <source>
        <strain evidence="2 3">JCM 16186</strain>
    </source>
</reference>
<keyword evidence="1" id="KW-0812">Transmembrane</keyword>
<gene>
    <name evidence="2" type="ORF">E1163_03320</name>
</gene>
<accession>A0ABW9RM47</accession>
<keyword evidence="1" id="KW-0472">Membrane</keyword>
<comment type="caution">
    <text evidence="2">The sequence shown here is derived from an EMBL/GenBank/DDBJ whole genome shotgun (WGS) entry which is preliminary data.</text>
</comment>
<protein>
    <submittedName>
        <fullName evidence="2">Uncharacterized protein</fullName>
    </submittedName>
</protein>
<dbReference type="EMBL" id="SMLW01000339">
    <property type="protein sequence ID" value="MTI23970.1"/>
    <property type="molecule type" value="Genomic_DNA"/>
</dbReference>
<keyword evidence="1" id="KW-1133">Transmembrane helix</keyword>
<organism evidence="2 3">
    <name type="scientific">Fulvivirga kasyanovii</name>
    <dbReference type="NCBI Taxonomy" id="396812"/>
    <lineage>
        <taxon>Bacteria</taxon>
        <taxon>Pseudomonadati</taxon>
        <taxon>Bacteroidota</taxon>
        <taxon>Cytophagia</taxon>
        <taxon>Cytophagales</taxon>
        <taxon>Fulvivirgaceae</taxon>
        <taxon>Fulvivirga</taxon>
    </lineage>
</organism>
<name>A0ABW9RM47_9BACT</name>
<evidence type="ECO:0000313" key="2">
    <source>
        <dbReference type="EMBL" id="MTI23970.1"/>
    </source>
</evidence>
<feature type="transmembrane region" description="Helical" evidence="1">
    <location>
        <begin position="6"/>
        <end position="26"/>
    </location>
</feature>
<evidence type="ECO:0000256" key="1">
    <source>
        <dbReference type="SAM" id="Phobius"/>
    </source>
</evidence>
<dbReference type="RefSeq" id="WP_155169442.1">
    <property type="nucleotide sequence ID" value="NZ_BAAAFL010000012.1"/>
</dbReference>
<sequence>MKTKPAKYYTVIVVALIIVVGMFVVAQRSLKEIKKQIAEHNTYFVETPLKIEYDSLCKVEDENNIYFPGNDVKYAKLTKNDF</sequence>
<proteinExistence type="predicted"/>
<keyword evidence="3" id="KW-1185">Reference proteome</keyword>
<dbReference type="Proteomes" id="UP000798808">
    <property type="component" value="Unassembled WGS sequence"/>
</dbReference>